<dbReference type="Gene3D" id="3.90.15.10">
    <property type="entry name" value="Topoisomerase I, Chain A, domain 3"/>
    <property type="match status" value="1"/>
</dbReference>
<evidence type="ECO:0000259" key="2">
    <source>
        <dbReference type="Pfam" id="PF21338"/>
    </source>
</evidence>
<dbReference type="GO" id="GO:0003917">
    <property type="term" value="F:DNA topoisomerase type I (single strand cut, ATP-independent) activity"/>
    <property type="evidence" value="ECO:0007669"/>
    <property type="project" value="InterPro"/>
</dbReference>
<proteinExistence type="predicted"/>
<dbReference type="InterPro" id="IPR049331">
    <property type="entry name" value="Top1B_N_bact"/>
</dbReference>
<feature type="domain" description="DNA topoisomerase I catalytic core eukaryotic-type" evidence="1">
    <location>
        <begin position="85"/>
        <end position="286"/>
    </location>
</feature>
<dbReference type="AlphaFoldDB" id="A0A5J5J1J3"/>
<gene>
    <name evidence="3" type="ORF">F6B43_14880</name>
</gene>
<evidence type="ECO:0000313" key="4">
    <source>
        <dbReference type="Proteomes" id="UP000325827"/>
    </source>
</evidence>
<dbReference type="EMBL" id="VYSA01000003">
    <property type="protein sequence ID" value="KAA9106430.1"/>
    <property type="molecule type" value="Genomic_DNA"/>
</dbReference>
<evidence type="ECO:0000313" key="3">
    <source>
        <dbReference type="EMBL" id="KAA9106430.1"/>
    </source>
</evidence>
<dbReference type="Gene3D" id="3.30.66.10">
    <property type="entry name" value="DNA topoisomerase I domain"/>
    <property type="match status" value="1"/>
</dbReference>
<dbReference type="GO" id="GO:0003677">
    <property type="term" value="F:DNA binding"/>
    <property type="evidence" value="ECO:0007669"/>
    <property type="project" value="InterPro"/>
</dbReference>
<dbReference type="SUPFAM" id="SSF55869">
    <property type="entry name" value="DNA topoisomerase I domain"/>
    <property type="match status" value="1"/>
</dbReference>
<dbReference type="Proteomes" id="UP000325827">
    <property type="component" value="Unassembled WGS sequence"/>
</dbReference>
<dbReference type="InterPro" id="IPR035447">
    <property type="entry name" value="DNA_topo_I_N_sf"/>
</dbReference>
<reference evidence="4" key="1">
    <citation type="submission" date="2019-09" db="EMBL/GenBank/DDBJ databases">
        <title>Mumia zhuanghuii sp. nov. isolated from the intestinal contents of plateau pika (Ochotona curzoniae) in the Qinghai-Tibet plateau of China.</title>
        <authorList>
            <person name="Tian Z."/>
        </authorList>
    </citation>
    <scope>NUCLEOTIDE SEQUENCE [LARGE SCALE GENOMIC DNA]</scope>
    <source>
        <strain evidence="4">JCM 30598</strain>
    </source>
</reference>
<dbReference type="Gene3D" id="1.10.132.120">
    <property type="match status" value="1"/>
</dbReference>
<dbReference type="Pfam" id="PF21338">
    <property type="entry name" value="Top1B_N_bact"/>
    <property type="match status" value="1"/>
</dbReference>
<keyword evidence="3" id="KW-0413">Isomerase</keyword>
<dbReference type="Pfam" id="PF01028">
    <property type="entry name" value="Topoisom_I"/>
    <property type="match status" value="1"/>
</dbReference>
<protein>
    <submittedName>
        <fullName evidence="3">DNA topoisomerase IB</fullName>
    </submittedName>
</protein>
<dbReference type="PROSITE" id="PS52038">
    <property type="entry name" value="TOPO_IB_2"/>
    <property type="match status" value="1"/>
</dbReference>
<dbReference type="InterPro" id="IPR014711">
    <property type="entry name" value="TopoI_cat_a-hlx-sub_euk"/>
</dbReference>
<name>A0A5J5J1J3_9MICO</name>
<accession>A0A5J5J1J3</accession>
<organism evidence="3 4">
    <name type="scientific">Microbacterium rhizomatis</name>
    <dbReference type="NCBI Taxonomy" id="1631477"/>
    <lineage>
        <taxon>Bacteria</taxon>
        <taxon>Bacillati</taxon>
        <taxon>Actinomycetota</taxon>
        <taxon>Actinomycetes</taxon>
        <taxon>Micrococcales</taxon>
        <taxon>Microbacteriaceae</taxon>
        <taxon>Microbacterium</taxon>
    </lineage>
</organism>
<sequence length="319" mass="34801">MPRLKRVVPFIDPGYTRIRVGKDFRFVTPRGRDASKKDTERIRALVIPPAWTEVWISAHADGHIQVVGTDAAGRKQYLYHPRWSASRDKGKFARALALADALPRARARVTQDLRQDGLSRQRVLAVAFRMLDQAAPRVGSTVYLKANGSRGLSTLQRRDASVEGSVVTLSFPAKSGKRALLRIDDADLATAIGELAAGRPGAPLLSPRRGRKRVSLSAGDINEYLRAVTGGRFTAKDFRTLRGTVLAAETLARIGSVETKKDRARAEALAVAATAEGLGNTPAVARGSYIDPRVFQRYREGRVLSLEGSRDKAIRALLG</sequence>
<feature type="domain" description="DNA topoisomerase IB N-terminal" evidence="2">
    <location>
        <begin position="24"/>
        <end position="70"/>
    </location>
</feature>
<dbReference type="GO" id="GO:0006265">
    <property type="term" value="P:DNA topological change"/>
    <property type="evidence" value="ECO:0007669"/>
    <property type="project" value="InterPro"/>
</dbReference>
<dbReference type="InterPro" id="IPR011010">
    <property type="entry name" value="DNA_brk_join_enz"/>
</dbReference>
<dbReference type="RefSeq" id="WP_150449772.1">
    <property type="nucleotide sequence ID" value="NZ_VYSA01000003.1"/>
</dbReference>
<comment type="caution">
    <text evidence="3">The sequence shown here is derived from an EMBL/GenBank/DDBJ whole genome shotgun (WGS) entry which is preliminary data.</text>
</comment>
<dbReference type="SUPFAM" id="SSF56349">
    <property type="entry name" value="DNA breaking-rejoining enzymes"/>
    <property type="match status" value="1"/>
</dbReference>
<dbReference type="InterPro" id="IPR013500">
    <property type="entry name" value="TopoI_cat_euk"/>
</dbReference>
<dbReference type="OrthoDB" id="9778962at2"/>
<evidence type="ECO:0000259" key="1">
    <source>
        <dbReference type="Pfam" id="PF01028"/>
    </source>
</evidence>
<keyword evidence="4" id="KW-1185">Reference proteome</keyword>